<dbReference type="AlphaFoldDB" id="A0ABD6A179"/>
<protein>
    <submittedName>
        <fullName evidence="3">Uncharacterized protein</fullName>
    </submittedName>
</protein>
<evidence type="ECO:0000256" key="1">
    <source>
        <dbReference type="SAM" id="MobiDB-lite"/>
    </source>
</evidence>
<dbReference type="Proteomes" id="UP001596434">
    <property type="component" value="Unassembled WGS sequence"/>
</dbReference>
<evidence type="ECO:0000313" key="4">
    <source>
        <dbReference type="Proteomes" id="UP001596434"/>
    </source>
</evidence>
<dbReference type="RefSeq" id="WP_379704529.1">
    <property type="nucleotide sequence ID" value="NZ_JBHTAT010000001.1"/>
</dbReference>
<keyword evidence="2" id="KW-1133">Transmembrane helix</keyword>
<dbReference type="Pfam" id="PF24368">
    <property type="entry name" value="DUF7524"/>
    <property type="match status" value="1"/>
</dbReference>
<keyword evidence="2" id="KW-0472">Membrane</keyword>
<sequence length="193" mass="19970">MTPVLLVELNRGKLHDVEAPAEFATAEPFSVELRNHGEAVHVHVRADDALSAVARIDADGNLFVERDTTRSVPVGVSDVDSPVTGTLEIATGYGSETSSVEVTVEPADDGGAVDVDETLSRPPESDRETESVPLSQRLSRGLPGRRVIPVLLLGLVAVGVAAAVANAVRSPLVLVGAGVVGGAVLVAIVVLFQ</sequence>
<dbReference type="EMBL" id="JBHTAT010000001">
    <property type="protein sequence ID" value="MFC7256053.1"/>
    <property type="molecule type" value="Genomic_DNA"/>
</dbReference>
<evidence type="ECO:0000256" key="2">
    <source>
        <dbReference type="SAM" id="Phobius"/>
    </source>
</evidence>
<proteinExistence type="predicted"/>
<feature type="transmembrane region" description="Helical" evidence="2">
    <location>
        <begin position="171"/>
        <end position="192"/>
    </location>
</feature>
<comment type="caution">
    <text evidence="3">The sequence shown here is derived from an EMBL/GenBank/DDBJ whole genome shotgun (WGS) entry which is preliminary data.</text>
</comment>
<dbReference type="InterPro" id="IPR055946">
    <property type="entry name" value="DUF7524"/>
</dbReference>
<dbReference type="GeneID" id="96954433"/>
<organism evidence="3 4">
    <name type="scientific">Haloplanus litoreus</name>
    <dbReference type="NCBI Taxonomy" id="767515"/>
    <lineage>
        <taxon>Archaea</taxon>
        <taxon>Methanobacteriati</taxon>
        <taxon>Methanobacteriota</taxon>
        <taxon>Stenosarchaea group</taxon>
        <taxon>Halobacteria</taxon>
        <taxon>Halobacteriales</taxon>
        <taxon>Haloferacaceae</taxon>
        <taxon>Haloplanus</taxon>
    </lineage>
</organism>
<name>A0ABD6A179_9EURY</name>
<gene>
    <name evidence="3" type="ORF">ACFQKE_12245</name>
</gene>
<reference evidence="3 4" key="1">
    <citation type="journal article" date="2019" name="Int. J. Syst. Evol. Microbiol.">
        <title>The Global Catalogue of Microorganisms (GCM) 10K type strain sequencing project: providing services to taxonomists for standard genome sequencing and annotation.</title>
        <authorList>
            <consortium name="The Broad Institute Genomics Platform"/>
            <consortium name="The Broad Institute Genome Sequencing Center for Infectious Disease"/>
            <person name="Wu L."/>
            <person name="Ma J."/>
        </authorList>
    </citation>
    <scope>NUCLEOTIDE SEQUENCE [LARGE SCALE GENOMIC DNA]</scope>
    <source>
        <strain evidence="3 4">GX21</strain>
    </source>
</reference>
<feature type="transmembrane region" description="Helical" evidence="2">
    <location>
        <begin position="147"/>
        <end position="165"/>
    </location>
</feature>
<accession>A0ABD6A179</accession>
<keyword evidence="2" id="KW-0812">Transmembrane</keyword>
<evidence type="ECO:0000313" key="3">
    <source>
        <dbReference type="EMBL" id="MFC7256053.1"/>
    </source>
</evidence>
<feature type="region of interest" description="Disordered" evidence="1">
    <location>
        <begin position="108"/>
        <end position="137"/>
    </location>
</feature>
<keyword evidence="4" id="KW-1185">Reference proteome</keyword>